<evidence type="ECO:0000256" key="7">
    <source>
        <dbReference type="ARBA" id="ARBA00022837"/>
    </source>
</evidence>
<sequence length="412" mass="45589">MAIGENTPSHESEHTYRKAEDVNKGYEEGHSSHNCKNPEGAYGYKVPEEVNNAYEEESSSHDYDKPEDAYKDPKEVSFAYRSKGANVALGKTAFQTSTLGDGVASRAVDGNTNTDYTAGSCTHTVGDPGETNPTWWVDLGQSYVIDRVVIFNRQDCCAKRLNPFNIHIGNSDQVSTNPKCGGDHHINLNQPSISVSCQGMKGRYVGVCLPGSSRILTLCEVQVFSGDCQVGDGSSYRGTVAVTRTGKTCQRWDSQTPHGHDRTPGNHPSSGLEQNYCRNPDGEPGVWCYTTDSSTRFEECDVPVCAKRCQNGWTEHNNHRYKLMTDCVSGSDAQLKCKQYGAHLASITSRAENDFIKGLISTSSHGVPKVRKGTKRNEKERKGTKRNEKERKGTKRNEKERKGTKRSDRNEV</sequence>
<feature type="region of interest" description="Disordered" evidence="10">
    <location>
        <begin position="364"/>
        <end position="412"/>
    </location>
</feature>
<evidence type="ECO:0000256" key="6">
    <source>
        <dbReference type="ARBA" id="ARBA00022734"/>
    </source>
</evidence>
<comment type="function">
    <text evidence="1">Acts as a defensive agent. Recognizes blood group fucosylated oligosaccharides including A, B, H and Lewis B-type antigens. Does not recognize Lewis A antigen and has low affinity for monovalent haptens.</text>
</comment>
<dbReference type="InterPro" id="IPR013806">
    <property type="entry name" value="Kringle-like"/>
</dbReference>
<feature type="compositionally biased region" description="Basic and acidic residues" evidence="10">
    <location>
        <begin position="8"/>
        <end position="31"/>
    </location>
</feature>
<evidence type="ECO:0000256" key="4">
    <source>
        <dbReference type="ARBA" id="ARBA00022572"/>
    </source>
</evidence>
<dbReference type="eggNOG" id="ENOG502SD8N">
    <property type="taxonomic scope" value="Eukaryota"/>
</dbReference>
<feature type="compositionally biased region" description="Basic and acidic residues" evidence="10">
    <location>
        <begin position="375"/>
        <end position="412"/>
    </location>
</feature>
<feature type="disulfide bond" evidence="9">
    <location>
        <begin position="249"/>
        <end position="288"/>
    </location>
</feature>
<dbReference type="SUPFAM" id="SSF56436">
    <property type="entry name" value="C-type lectin-like"/>
    <property type="match status" value="1"/>
</dbReference>
<gene>
    <name evidence="12" type="ORF">BRAFLDRAFT_85314</name>
</gene>
<keyword evidence="6" id="KW-0430">Lectin</keyword>
<dbReference type="Gene3D" id="2.40.20.10">
    <property type="entry name" value="Plasminogen Kringle 4"/>
    <property type="match status" value="1"/>
</dbReference>
<evidence type="ECO:0000259" key="11">
    <source>
        <dbReference type="PROSITE" id="PS50070"/>
    </source>
</evidence>
<feature type="compositionally biased region" description="Polar residues" evidence="10">
    <location>
        <begin position="266"/>
        <end position="275"/>
    </location>
</feature>
<dbReference type="InterPro" id="IPR016187">
    <property type="entry name" value="CTDL_fold"/>
</dbReference>
<name>C3XPB1_BRAFL</name>
<dbReference type="PRINTS" id="PR00018">
    <property type="entry name" value="KRINGLE"/>
</dbReference>
<feature type="region of interest" description="Disordered" evidence="10">
    <location>
        <begin position="250"/>
        <end position="275"/>
    </location>
</feature>
<dbReference type="InterPro" id="IPR000001">
    <property type="entry name" value="Kringle"/>
</dbReference>
<dbReference type="EMBL" id="GG666451">
    <property type="protein sequence ID" value="EEN69782.1"/>
    <property type="molecule type" value="Genomic_DNA"/>
</dbReference>
<dbReference type="InterPro" id="IPR016186">
    <property type="entry name" value="C-type_lectin-like/link_sf"/>
</dbReference>
<feature type="disulfide bond" evidence="9">
    <location>
        <begin position="277"/>
        <end position="300"/>
    </location>
</feature>
<evidence type="ECO:0000256" key="5">
    <source>
        <dbReference type="ARBA" id="ARBA00022723"/>
    </source>
</evidence>
<proteinExistence type="inferred from homology"/>
<dbReference type="InterPro" id="IPR008979">
    <property type="entry name" value="Galactose-bd-like_sf"/>
</dbReference>
<evidence type="ECO:0000313" key="12">
    <source>
        <dbReference type="EMBL" id="EEN69782.1"/>
    </source>
</evidence>
<dbReference type="InParanoid" id="C3XPB1"/>
<dbReference type="GO" id="GO:0046872">
    <property type="term" value="F:metal ion binding"/>
    <property type="evidence" value="ECO:0007669"/>
    <property type="project" value="UniProtKB-KW"/>
</dbReference>
<feature type="disulfide bond" evidence="9">
    <location>
        <begin position="228"/>
        <end position="305"/>
    </location>
</feature>
<organism evidence="12">
    <name type="scientific">Branchiostoma floridae</name>
    <name type="common">Florida lancelet</name>
    <name type="synonym">Amphioxus</name>
    <dbReference type="NCBI Taxonomy" id="7739"/>
    <lineage>
        <taxon>Eukaryota</taxon>
        <taxon>Metazoa</taxon>
        <taxon>Chordata</taxon>
        <taxon>Cephalochordata</taxon>
        <taxon>Leptocardii</taxon>
        <taxon>Amphioxiformes</taxon>
        <taxon>Branchiostomatidae</taxon>
        <taxon>Branchiostoma</taxon>
    </lineage>
</organism>
<dbReference type="InterPro" id="IPR051941">
    <property type="entry name" value="BG_Antigen-Binding_Lectin"/>
</dbReference>
<dbReference type="SMART" id="SM00130">
    <property type="entry name" value="KR"/>
    <property type="match status" value="1"/>
</dbReference>
<keyword evidence="4 9" id="KW-0420">Kringle</keyword>
<dbReference type="PANTHER" id="PTHR45713:SF6">
    <property type="entry name" value="F5_8 TYPE C DOMAIN-CONTAINING PROTEIN"/>
    <property type="match status" value="1"/>
</dbReference>
<dbReference type="AlphaFoldDB" id="C3XPB1"/>
<accession>C3XPB1</accession>
<dbReference type="PROSITE" id="PS50070">
    <property type="entry name" value="KRINGLE_2"/>
    <property type="match status" value="1"/>
</dbReference>
<dbReference type="Pfam" id="PF00051">
    <property type="entry name" value="Kringle"/>
    <property type="match status" value="1"/>
</dbReference>
<dbReference type="InterPro" id="IPR018056">
    <property type="entry name" value="Kringle_CS"/>
</dbReference>
<feature type="region of interest" description="Disordered" evidence="10">
    <location>
        <begin position="1"/>
        <end position="70"/>
    </location>
</feature>
<dbReference type="PROSITE" id="PS00021">
    <property type="entry name" value="KRINGLE_1"/>
    <property type="match status" value="1"/>
</dbReference>
<protein>
    <recommendedName>
        <fullName evidence="11">Kringle domain-containing protein</fullName>
    </recommendedName>
</protein>
<dbReference type="CDD" id="cd00037">
    <property type="entry name" value="CLECT"/>
    <property type="match status" value="1"/>
</dbReference>
<evidence type="ECO:0000256" key="8">
    <source>
        <dbReference type="ARBA" id="ARBA00023157"/>
    </source>
</evidence>
<dbReference type="GO" id="GO:0001868">
    <property type="term" value="P:regulation of complement activation, lectin pathway"/>
    <property type="evidence" value="ECO:0007669"/>
    <property type="project" value="UniProtKB-ARBA"/>
</dbReference>
<keyword evidence="8 9" id="KW-1015">Disulfide bond</keyword>
<dbReference type="GO" id="GO:0042806">
    <property type="term" value="F:fucose binding"/>
    <property type="evidence" value="ECO:0007669"/>
    <property type="project" value="UniProtKB-ARBA"/>
</dbReference>
<dbReference type="Gene3D" id="3.10.100.10">
    <property type="entry name" value="Mannose-Binding Protein A, subunit A"/>
    <property type="match status" value="1"/>
</dbReference>
<evidence type="ECO:0000256" key="2">
    <source>
        <dbReference type="ARBA" id="ARBA00010147"/>
    </source>
</evidence>
<dbReference type="PANTHER" id="PTHR45713">
    <property type="entry name" value="FTP DOMAIN-CONTAINING PROTEIN"/>
    <property type="match status" value="1"/>
</dbReference>
<feature type="compositionally biased region" description="Basic and acidic residues" evidence="10">
    <location>
        <begin position="58"/>
        <end position="70"/>
    </location>
</feature>
<dbReference type="SUPFAM" id="SSF49785">
    <property type="entry name" value="Galactose-binding domain-like"/>
    <property type="match status" value="1"/>
</dbReference>
<evidence type="ECO:0000256" key="10">
    <source>
        <dbReference type="SAM" id="MobiDB-lite"/>
    </source>
</evidence>
<dbReference type="CDD" id="cd00108">
    <property type="entry name" value="KR"/>
    <property type="match status" value="1"/>
</dbReference>
<dbReference type="InterPro" id="IPR006585">
    <property type="entry name" value="FTP1"/>
</dbReference>
<evidence type="ECO:0000256" key="1">
    <source>
        <dbReference type="ARBA" id="ARBA00002219"/>
    </source>
</evidence>
<evidence type="ECO:0000256" key="3">
    <source>
        <dbReference type="ARBA" id="ARBA00011233"/>
    </source>
</evidence>
<dbReference type="FunFam" id="2.40.20.10:FF:000028">
    <property type="entry name" value="Uncharacterized protein"/>
    <property type="match status" value="1"/>
</dbReference>
<dbReference type="Gene3D" id="2.60.120.260">
    <property type="entry name" value="Galactose-binding domain-like"/>
    <property type="match status" value="1"/>
</dbReference>
<dbReference type="InterPro" id="IPR038178">
    <property type="entry name" value="Kringle_sf"/>
</dbReference>
<reference evidence="12" key="1">
    <citation type="journal article" date="2008" name="Nature">
        <title>The amphioxus genome and the evolution of the chordate karyotype.</title>
        <authorList>
            <consortium name="US DOE Joint Genome Institute (JGI-PGF)"/>
            <person name="Putnam N.H."/>
            <person name="Butts T."/>
            <person name="Ferrier D.E.K."/>
            <person name="Furlong R.F."/>
            <person name="Hellsten U."/>
            <person name="Kawashima T."/>
            <person name="Robinson-Rechavi M."/>
            <person name="Shoguchi E."/>
            <person name="Terry A."/>
            <person name="Yu J.-K."/>
            <person name="Benito-Gutierrez E.L."/>
            <person name="Dubchak I."/>
            <person name="Garcia-Fernandez J."/>
            <person name="Gibson-Brown J.J."/>
            <person name="Grigoriev I.V."/>
            <person name="Horton A.C."/>
            <person name="de Jong P.J."/>
            <person name="Jurka J."/>
            <person name="Kapitonov V.V."/>
            <person name="Kohara Y."/>
            <person name="Kuroki Y."/>
            <person name="Lindquist E."/>
            <person name="Lucas S."/>
            <person name="Osoegawa K."/>
            <person name="Pennacchio L.A."/>
            <person name="Salamov A.A."/>
            <person name="Satou Y."/>
            <person name="Sauka-Spengler T."/>
            <person name="Schmutz J."/>
            <person name="Shin-I T."/>
            <person name="Toyoda A."/>
            <person name="Bronner-Fraser M."/>
            <person name="Fujiyama A."/>
            <person name="Holland L.Z."/>
            <person name="Holland P.W.H."/>
            <person name="Satoh N."/>
            <person name="Rokhsar D.S."/>
        </authorList>
    </citation>
    <scope>NUCLEOTIDE SEQUENCE [LARGE SCALE GENOMIC DNA]</scope>
    <source>
        <strain evidence="12">S238N-H82</strain>
        <tissue evidence="12">Testes</tissue>
    </source>
</reference>
<dbReference type="Pfam" id="PF22633">
    <property type="entry name" value="F5_F8_type_C_2"/>
    <property type="match status" value="1"/>
</dbReference>
<keyword evidence="5" id="KW-0479">Metal-binding</keyword>
<dbReference type="FunFam" id="2.60.120.260:FF:000105">
    <property type="entry name" value="Sushi, von Willebrand factor type A, EGF and pentraxin domain-containing protein 1"/>
    <property type="match status" value="1"/>
</dbReference>
<comment type="subunit">
    <text evidence="3">Homotrimer.</text>
</comment>
<dbReference type="SMART" id="SM00607">
    <property type="entry name" value="FTP"/>
    <property type="match status" value="1"/>
</dbReference>
<dbReference type="GO" id="GO:0010185">
    <property type="term" value="P:regulation of cellular defense response"/>
    <property type="evidence" value="ECO:0007669"/>
    <property type="project" value="UniProtKB-ARBA"/>
</dbReference>
<keyword evidence="7" id="KW-0106">Calcium</keyword>
<feature type="domain" description="Kringle" evidence="11">
    <location>
        <begin position="227"/>
        <end position="305"/>
    </location>
</feature>
<comment type="similarity">
    <text evidence="2">Belongs to the fucolectin family.</text>
</comment>
<dbReference type="SUPFAM" id="SSF57440">
    <property type="entry name" value="Kringle-like"/>
    <property type="match status" value="1"/>
</dbReference>
<evidence type="ECO:0000256" key="9">
    <source>
        <dbReference type="PROSITE-ProRule" id="PRU00121"/>
    </source>
</evidence>